<accession>A0AAD5Y2X7</accession>
<feature type="compositionally biased region" description="Polar residues" evidence="1">
    <location>
        <begin position="662"/>
        <end position="675"/>
    </location>
</feature>
<feature type="region of interest" description="Disordered" evidence="1">
    <location>
        <begin position="658"/>
        <end position="677"/>
    </location>
</feature>
<sequence>MLDPVILNSYAWLNPVKADKFKSKTSKTDLNLIKDSGTEARIRSRKIKTSSVVHAHIVPTFSRRILDIDEKFEDDLPTEDIKSFLNIMPGDPWVKTMPVFISPPKPTKKYYFRIAVYELEKTNQIFPQQHLITLNAPFLDLLLHWSHFCNPFTFRTLIKNEKFNLDCLRNHTLKKEKIGEDDYEVLFKNYGKMVSRRVQDCINYPDRFIAQFEILAENLGILTFFEIVLDYRRVKLFSIEMRPSSWDKIVCDMKDDIRRIELERSILKGKLVQTIGIIARNQPSLLLAGPGADAADIAEISQPLSWSRIVQEYLQDKSLGNENNRKKAFVMFTSRNGVNIQALYTKTIPITIFENSECGASHQKKEILVITMYSKKTEENSDATYFLTINSSANPFFNFTSIEITKPIFKKITSKIDFFEIPSESSSDEKSKKKDKSSKIGFHPNEGIGGVLGVFAGDCIAGVSEESDRYSCNFEISPQFNKNNPTLQFSSSSLKTEWKWASPVSSDDDKIDESILLQYTPNLRIGPPKLRNAVLTFKEKSFFREESILNLEFAETEFGLVKLQMQEKFEKIQSEIVINQERISILLETVRKFSPKLLKDLSFLTKDSKKESGGNNNSEFLKNSKTEFINSINLSENVRFNFDKSNIGLPEKIIKKNDADSHSNGFPKNEFSNSNDDTRFQIEKSYKPFSNKKKCKIPVQVELTIPVKKNKSYYNTDNKSQKFYDNNKKQSNNNLKKKNFKINSWIGKNENYTLFDEKSFSEDAPTQYAKNVKKKNKHIVNNETFDYITNLKKELSHKKFVNSKINEIDKKFRKFTFDEENKYFNSSKSLERALQSNETTSFLFPQQLKDLRWKLGVFD</sequence>
<comment type="caution">
    <text evidence="2">The sequence shown here is derived from an EMBL/GenBank/DDBJ whole genome shotgun (WGS) entry which is preliminary data.</text>
</comment>
<name>A0AAD5Y2X7_9FUNG</name>
<dbReference type="Proteomes" id="UP001211065">
    <property type="component" value="Unassembled WGS sequence"/>
</dbReference>
<dbReference type="PANTHER" id="PTHR34230">
    <property type="entry name" value="ASSEMBLY ABNORMAL PROTEIN 6, PUTATIVE-RELATED"/>
    <property type="match status" value="1"/>
</dbReference>
<evidence type="ECO:0000313" key="3">
    <source>
        <dbReference type="Proteomes" id="UP001211065"/>
    </source>
</evidence>
<organism evidence="2 3">
    <name type="scientific">Clydaea vesicula</name>
    <dbReference type="NCBI Taxonomy" id="447962"/>
    <lineage>
        <taxon>Eukaryota</taxon>
        <taxon>Fungi</taxon>
        <taxon>Fungi incertae sedis</taxon>
        <taxon>Chytridiomycota</taxon>
        <taxon>Chytridiomycota incertae sedis</taxon>
        <taxon>Chytridiomycetes</taxon>
        <taxon>Lobulomycetales</taxon>
        <taxon>Lobulomycetaceae</taxon>
        <taxon>Clydaea</taxon>
    </lineage>
</organism>
<proteinExistence type="predicted"/>
<gene>
    <name evidence="2" type="ORF">HK099_006810</name>
</gene>
<keyword evidence="3" id="KW-1185">Reference proteome</keyword>
<evidence type="ECO:0000313" key="2">
    <source>
        <dbReference type="EMBL" id="KAJ3225439.1"/>
    </source>
</evidence>
<reference evidence="2" key="1">
    <citation type="submission" date="2020-05" db="EMBL/GenBank/DDBJ databases">
        <title>Phylogenomic resolution of chytrid fungi.</title>
        <authorList>
            <person name="Stajich J.E."/>
            <person name="Amses K."/>
            <person name="Simmons R."/>
            <person name="Seto K."/>
            <person name="Myers J."/>
            <person name="Bonds A."/>
            <person name="Quandt C.A."/>
            <person name="Barry K."/>
            <person name="Liu P."/>
            <person name="Grigoriev I."/>
            <person name="Longcore J.E."/>
            <person name="James T.Y."/>
        </authorList>
    </citation>
    <scope>NUCLEOTIDE SEQUENCE</scope>
    <source>
        <strain evidence="2">JEL0476</strain>
    </source>
</reference>
<protein>
    <submittedName>
        <fullName evidence="2">Uncharacterized protein</fullName>
    </submittedName>
</protein>
<dbReference type="PANTHER" id="PTHR34230:SF2">
    <property type="entry name" value="SPINDLE ASSEMBLY ABNORMAL PROTEIN 6 N-TERMINAL DOMAIN-CONTAINING PROTEIN"/>
    <property type="match status" value="1"/>
</dbReference>
<dbReference type="AlphaFoldDB" id="A0AAD5Y2X7"/>
<dbReference type="EMBL" id="JADGJW010000061">
    <property type="protein sequence ID" value="KAJ3225439.1"/>
    <property type="molecule type" value="Genomic_DNA"/>
</dbReference>
<evidence type="ECO:0000256" key="1">
    <source>
        <dbReference type="SAM" id="MobiDB-lite"/>
    </source>
</evidence>